<comment type="caution">
    <text evidence="1">The sequence shown here is derived from an EMBL/GenBank/DDBJ whole genome shotgun (WGS) entry which is preliminary data.</text>
</comment>
<sequence length="31" mass="3662">FMIYVIGKSYDLEIVNKFSGILLRIVEIIKF</sequence>
<accession>X1QF82</accession>
<gene>
    <name evidence="1" type="ORF">S06H3_64046</name>
</gene>
<organism evidence="1">
    <name type="scientific">marine sediment metagenome</name>
    <dbReference type="NCBI Taxonomy" id="412755"/>
    <lineage>
        <taxon>unclassified sequences</taxon>
        <taxon>metagenomes</taxon>
        <taxon>ecological metagenomes</taxon>
    </lineage>
</organism>
<dbReference type="EMBL" id="BARV01042652">
    <property type="protein sequence ID" value="GAI49695.1"/>
    <property type="molecule type" value="Genomic_DNA"/>
</dbReference>
<dbReference type="AlphaFoldDB" id="X1QF82"/>
<protein>
    <submittedName>
        <fullName evidence="1">Uncharacterized protein</fullName>
    </submittedName>
</protein>
<evidence type="ECO:0000313" key="1">
    <source>
        <dbReference type="EMBL" id="GAI49695.1"/>
    </source>
</evidence>
<proteinExistence type="predicted"/>
<name>X1QF82_9ZZZZ</name>
<feature type="non-terminal residue" evidence="1">
    <location>
        <position position="1"/>
    </location>
</feature>
<reference evidence="1" key="1">
    <citation type="journal article" date="2014" name="Front. Microbiol.">
        <title>High frequency of phylogenetically diverse reductive dehalogenase-homologous genes in deep subseafloor sedimentary metagenomes.</title>
        <authorList>
            <person name="Kawai M."/>
            <person name="Futagami T."/>
            <person name="Toyoda A."/>
            <person name="Takaki Y."/>
            <person name="Nishi S."/>
            <person name="Hori S."/>
            <person name="Arai W."/>
            <person name="Tsubouchi T."/>
            <person name="Morono Y."/>
            <person name="Uchiyama I."/>
            <person name="Ito T."/>
            <person name="Fujiyama A."/>
            <person name="Inagaki F."/>
            <person name="Takami H."/>
        </authorList>
    </citation>
    <scope>NUCLEOTIDE SEQUENCE</scope>
    <source>
        <strain evidence="1">Expedition CK06-06</strain>
    </source>
</reference>